<dbReference type="OrthoDB" id="9793039at2"/>
<dbReference type="Gene3D" id="3.10.180.10">
    <property type="entry name" value="2,3-Dihydroxybiphenyl 1,2-Dioxygenase, domain 1"/>
    <property type="match status" value="2"/>
</dbReference>
<dbReference type="AlphaFoldDB" id="A0A399G369"/>
<evidence type="ECO:0000313" key="2">
    <source>
        <dbReference type="Proteomes" id="UP000265719"/>
    </source>
</evidence>
<dbReference type="PROSITE" id="PS51819">
    <property type="entry name" value="VOC"/>
    <property type="match status" value="1"/>
</dbReference>
<sequence length="249" mass="26132">MENTIAYASGAPAWLDMTVPDLPAAQRFYAAVLGWEFDEGPYRMALLGSRRIAGMAEPWDDAPPPEQSNWTVYLATGDIGATLTAVRAAGGTVVTDRTDIPGAGSMALVRDPAGTVCGLWQGDGLPGSEISGVPGAPVWAEVTSPDSATADFFATVFGLTAERLPGIDFTTLSNDGEPVFGVYGADDRVHRGHGAWLPYFLVDSTDKASLLAEHAGGAVLRAPADSPYGRWAMLTDHLGAHFAVVQPVD</sequence>
<proteinExistence type="predicted"/>
<dbReference type="RefSeq" id="WP_068687812.1">
    <property type="nucleotide sequence ID" value="NZ_CP063196.1"/>
</dbReference>
<gene>
    <name evidence="1" type="ORF">NI17_001175</name>
</gene>
<dbReference type="Proteomes" id="UP000265719">
    <property type="component" value="Chromosome"/>
</dbReference>
<dbReference type="InterPro" id="IPR004360">
    <property type="entry name" value="Glyas_Fos-R_dOase_dom"/>
</dbReference>
<dbReference type="EMBL" id="CP063196">
    <property type="protein sequence ID" value="UOE19908.1"/>
    <property type="molecule type" value="Genomic_DNA"/>
</dbReference>
<dbReference type="InterPro" id="IPR037523">
    <property type="entry name" value="VOC_core"/>
</dbReference>
<dbReference type="CDD" id="cd07247">
    <property type="entry name" value="SgaA_N_like"/>
    <property type="match status" value="1"/>
</dbReference>
<organism evidence="1 2">
    <name type="scientific">Thermobifida halotolerans</name>
    <dbReference type="NCBI Taxonomy" id="483545"/>
    <lineage>
        <taxon>Bacteria</taxon>
        <taxon>Bacillati</taxon>
        <taxon>Actinomycetota</taxon>
        <taxon>Actinomycetes</taxon>
        <taxon>Streptosporangiales</taxon>
        <taxon>Nocardiopsidaceae</taxon>
        <taxon>Thermobifida</taxon>
    </lineage>
</organism>
<protein>
    <submittedName>
        <fullName evidence="1">VOC family protein</fullName>
    </submittedName>
</protein>
<dbReference type="InterPro" id="IPR029068">
    <property type="entry name" value="Glyas_Bleomycin-R_OHBP_Dase"/>
</dbReference>
<reference evidence="1" key="1">
    <citation type="submission" date="2020-10" db="EMBL/GenBank/DDBJ databases">
        <title>De novo genome project of the cellulose decomposer Thermobifida halotolerans type strain.</title>
        <authorList>
            <person name="Nagy I."/>
            <person name="Horvath B."/>
            <person name="Kukolya J."/>
            <person name="Nagy I."/>
            <person name="Orsini M."/>
        </authorList>
    </citation>
    <scope>NUCLEOTIDE SEQUENCE</scope>
    <source>
        <strain evidence="1">DSM 44931</strain>
    </source>
</reference>
<evidence type="ECO:0000313" key="1">
    <source>
        <dbReference type="EMBL" id="UOE19908.1"/>
    </source>
</evidence>
<name>A0A399G369_9ACTN</name>
<dbReference type="SUPFAM" id="SSF54593">
    <property type="entry name" value="Glyoxalase/Bleomycin resistance protein/Dihydroxybiphenyl dioxygenase"/>
    <property type="match status" value="2"/>
</dbReference>
<keyword evidence="2" id="KW-1185">Reference proteome</keyword>
<dbReference type="InterPro" id="IPR052164">
    <property type="entry name" value="Anthracycline_SecMetBiosynth"/>
</dbReference>
<dbReference type="PANTHER" id="PTHR33993:SF14">
    <property type="entry name" value="GB|AAF24581.1"/>
    <property type="match status" value="1"/>
</dbReference>
<accession>A0A399G369</accession>
<dbReference type="KEGG" id="thao:NI17_001175"/>
<dbReference type="PANTHER" id="PTHR33993">
    <property type="entry name" value="GLYOXALASE-RELATED"/>
    <property type="match status" value="1"/>
</dbReference>
<dbReference type="Pfam" id="PF00903">
    <property type="entry name" value="Glyoxalase"/>
    <property type="match status" value="1"/>
</dbReference>